<dbReference type="InterPro" id="IPR014746">
    <property type="entry name" value="Gln_synth/guanido_kin_cat_dom"/>
</dbReference>
<dbReference type="PANTHER" id="PTHR11659:SF0">
    <property type="entry name" value="GLUTAMYL-TRNA(GLN) AMIDOTRANSFERASE SUBUNIT B, MITOCHONDRIAL"/>
    <property type="match status" value="1"/>
</dbReference>
<keyword evidence="3" id="KW-0067">ATP-binding</keyword>
<dbReference type="InterPro" id="IPR017958">
    <property type="entry name" value="Gln-tRNA_amidoTrfase_suB_CS"/>
</dbReference>
<proteinExistence type="predicted"/>
<dbReference type="GO" id="GO:0005524">
    <property type="term" value="F:ATP binding"/>
    <property type="evidence" value="ECO:0007669"/>
    <property type="project" value="UniProtKB-KW"/>
</dbReference>
<dbReference type="InterPro" id="IPR006075">
    <property type="entry name" value="Asn/Gln-tRNA_Trfase_suB/E_cat"/>
</dbReference>
<evidence type="ECO:0000256" key="4">
    <source>
        <dbReference type="ARBA" id="ARBA00022917"/>
    </source>
</evidence>
<name>K1YWZ4_9BACT</name>
<dbReference type="GO" id="GO:0006412">
    <property type="term" value="P:translation"/>
    <property type="evidence" value="ECO:0007669"/>
    <property type="project" value="UniProtKB-KW"/>
</dbReference>
<reference evidence="6" key="1">
    <citation type="journal article" date="2012" name="Science">
        <title>Fermentation, hydrogen, and sulfur metabolism in multiple uncultivated bacterial phyla.</title>
        <authorList>
            <person name="Wrighton K.C."/>
            <person name="Thomas B.C."/>
            <person name="Sharon I."/>
            <person name="Miller C.S."/>
            <person name="Castelle C.J."/>
            <person name="VerBerkmoes N.C."/>
            <person name="Wilkins M.J."/>
            <person name="Hettich R.L."/>
            <person name="Lipton M.S."/>
            <person name="Williams K.H."/>
            <person name="Long P.E."/>
            <person name="Banfield J.F."/>
        </authorList>
    </citation>
    <scope>NUCLEOTIDE SEQUENCE [LARGE SCALE GENOMIC DNA]</scope>
</reference>
<dbReference type="GO" id="GO:0050567">
    <property type="term" value="F:glutaminyl-tRNA synthase (glutamine-hydrolyzing) activity"/>
    <property type="evidence" value="ECO:0007669"/>
    <property type="project" value="TreeGrafter"/>
</dbReference>
<dbReference type="PANTHER" id="PTHR11659">
    <property type="entry name" value="GLUTAMYL-TRNA GLN AMIDOTRANSFERASE SUBUNIT B MITOCHONDRIAL AND PROKARYOTIC PET112-RELATED"/>
    <property type="match status" value="1"/>
</dbReference>
<dbReference type="GO" id="GO:0070681">
    <property type="term" value="P:glutaminyl-tRNAGln biosynthesis via transamidation"/>
    <property type="evidence" value="ECO:0007669"/>
    <property type="project" value="TreeGrafter"/>
</dbReference>
<dbReference type="Pfam" id="PF02934">
    <property type="entry name" value="GatB_N"/>
    <property type="match status" value="1"/>
</dbReference>
<accession>K1YWZ4</accession>
<gene>
    <name evidence="6" type="primary">gatB</name>
    <name evidence="6" type="ORF">ACD_78C00239G0003</name>
</gene>
<evidence type="ECO:0000313" key="6">
    <source>
        <dbReference type="EMBL" id="EKD29859.1"/>
    </source>
</evidence>
<keyword evidence="2" id="KW-0547">Nucleotide-binding</keyword>
<feature type="domain" description="Aspartyl/Glutamyl-tRNA(Gln) amidotransferase subunit B/E catalytic" evidence="5">
    <location>
        <begin position="8"/>
        <end position="201"/>
    </location>
</feature>
<dbReference type="GO" id="GO:0016740">
    <property type="term" value="F:transferase activity"/>
    <property type="evidence" value="ECO:0007669"/>
    <property type="project" value="UniProtKB-KW"/>
</dbReference>
<feature type="non-terminal residue" evidence="6">
    <location>
        <position position="201"/>
    </location>
</feature>
<dbReference type="InterPro" id="IPR017959">
    <property type="entry name" value="Asn/Gln-tRNA_amidoTrfase_suB/E"/>
</dbReference>
<evidence type="ECO:0000256" key="3">
    <source>
        <dbReference type="ARBA" id="ARBA00022840"/>
    </source>
</evidence>
<keyword evidence="4" id="KW-0648">Protein biosynthesis</keyword>
<dbReference type="EMBL" id="AMFJ01034239">
    <property type="protein sequence ID" value="EKD29859.1"/>
    <property type="molecule type" value="Genomic_DNA"/>
</dbReference>
<keyword evidence="1" id="KW-0436">Ligase</keyword>
<evidence type="ECO:0000259" key="5">
    <source>
        <dbReference type="Pfam" id="PF02934"/>
    </source>
</evidence>
<evidence type="ECO:0000256" key="1">
    <source>
        <dbReference type="ARBA" id="ARBA00022598"/>
    </source>
</evidence>
<evidence type="ECO:0000256" key="2">
    <source>
        <dbReference type="ARBA" id="ARBA00022741"/>
    </source>
</evidence>
<sequence length="201" mass="22739">MENQYEIVMGLETHVRIKSETKMFCACRNAVELADEPNLHTCPYCMAFPGALPVLNERVIDLAVRAGQAMRCTVNETSVFDRKSYFYPDSPSGFQITQLYHPIVQHGIVQALVSNTTKSKDSEIGWNSRENRASEWGVHREGTMNENAEIWTWSSPILKSFKIERMHIEADAGKLIHSGNKTLCDYNRAGSPLMEIVTEPD</sequence>
<organism evidence="6">
    <name type="scientific">uncultured bacterium</name>
    <name type="common">gcode 4</name>
    <dbReference type="NCBI Taxonomy" id="1234023"/>
    <lineage>
        <taxon>Bacteria</taxon>
        <taxon>environmental samples</taxon>
    </lineage>
</organism>
<dbReference type="PROSITE" id="PS01234">
    <property type="entry name" value="GATB"/>
    <property type="match status" value="1"/>
</dbReference>
<comment type="caution">
    <text evidence="6">The sequence shown here is derived from an EMBL/GenBank/DDBJ whole genome shotgun (WGS) entry which is preliminary data.</text>
</comment>
<protein>
    <submittedName>
        <fullName evidence="6">Aspartyl/glutamyl-tRNA amidotransferase subunit B</fullName>
    </submittedName>
</protein>
<keyword evidence="6" id="KW-0808">Transferase</keyword>
<dbReference type="SUPFAM" id="SSF55931">
    <property type="entry name" value="Glutamine synthetase/guanido kinase"/>
    <property type="match status" value="1"/>
</dbReference>
<dbReference type="AlphaFoldDB" id="K1YWZ4"/>